<name>A0ABQ2GEM3_9DEIO</name>
<comment type="caution">
    <text evidence="1">The sequence shown here is derived from an EMBL/GenBank/DDBJ whole genome shotgun (WGS) entry which is preliminary data.</text>
</comment>
<evidence type="ECO:0008006" key="3">
    <source>
        <dbReference type="Google" id="ProtNLM"/>
    </source>
</evidence>
<sequence>MERLHRQAASDTTLHAALVLIDQHAYQVRDLLALQWANFDFATGSALRPHAVTRLNDTALKAFAPPTPKSWRRPPPWHGV</sequence>
<evidence type="ECO:0000313" key="1">
    <source>
        <dbReference type="EMBL" id="GGL90536.1"/>
    </source>
</evidence>
<keyword evidence="2" id="KW-1185">Reference proteome</keyword>
<dbReference type="Proteomes" id="UP000639973">
    <property type="component" value="Unassembled WGS sequence"/>
</dbReference>
<protein>
    <recommendedName>
        <fullName evidence="3">Tyr recombinase domain-containing protein</fullName>
    </recommendedName>
</protein>
<gene>
    <name evidence="1" type="ORF">GCM10010840_30720</name>
</gene>
<reference evidence="2" key="1">
    <citation type="journal article" date="2019" name="Int. J. Syst. Evol. Microbiol.">
        <title>The Global Catalogue of Microorganisms (GCM) 10K type strain sequencing project: providing services to taxonomists for standard genome sequencing and annotation.</title>
        <authorList>
            <consortium name="The Broad Institute Genomics Platform"/>
            <consortium name="The Broad Institute Genome Sequencing Center for Infectious Disease"/>
            <person name="Wu L."/>
            <person name="Ma J."/>
        </authorList>
    </citation>
    <scope>NUCLEOTIDE SEQUENCE [LARGE SCALE GENOMIC DNA]</scope>
    <source>
        <strain evidence="2">JCM 15442</strain>
    </source>
</reference>
<dbReference type="EMBL" id="BMOL01000018">
    <property type="protein sequence ID" value="GGL90536.1"/>
    <property type="molecule type" value="Genomic_DNA"/>
</dbReference>
<proteinExistence type="predicted"/>
<accession>A0ABQ2GEM3</accession>
<evidence type="ECO:0000313" key="2">
    <source>
        <dbReference type="Proteomes" id="UP000639973"/>
    </source>
</evidence>
<dbReference type="RefSeq" id="WP_188973521.1">
    <property type="nucleotide sequence ID" value="NZ_BMOL01000018.1"/>
</dbReference>
<organism evidence="1 2">
    <name type="scientific">Deinococcus aerolatus</name>
    <dbReference type="NCBI Taxonomy" id="522487"/>
    <lineage>
        <taxon>Bacteria</taxon>
        <taxon>Thermotogati</taxon>
        <taxon>Deinococcota</taxon>
        <taxon>Deinococci</taxon>
        <taxon>Deinococcales</taxon>
        <taxon>Deinococcaceae</taxon>
        <taxon>Deinococcus</taxon>
    </lineage>
</organism>